<organism evidence="2 3">
    <name type="scientific">Ruegeria meonggei</name>
    <dbReference type="NCBI Taxonomy" id="1446476"/>
    <lineage>
        <taxon>Bacteria</taxon>
        <taxon>Pseudomonadati</taxon>
        <taxon>Pseudomonadota</taxon>
        <taxon>Alphaproteobacteria</taxon>
        <taxon>Rhodobacterales</taxon>
        <taxon>Roseobacteraceae</taxon>
        <taxon>Ruegeria</taxon>
    </lineage>
</organism>
<dbReference type="EMBL" id="FWFP01000002">
    <property type="protein sequence ID" value="SLN21033.1"/>
    <property type="molecule type" value="Genomic_DNA"/>
</dbReference>
<evidence type="ECO:0000256" key="1">
    <source>
        <dbReference type="SAM" id="SignalP"/>
    </source>
</evidence>
<keyword evidence="3" id="KW-1185">Reference proteome</keyword>
<sequence>MLAVMKKILLSTVTVLALAACEDPYNREGVGFTGIDGEPRTISDVPGAAAFLPPATNVPAELAVLPAIPVTTDETEAEKIARVAIDNGGRSDTSAVALTGSDTNLYLSTVNVNGALYGVLKTASSSTKVDNAIGASFGRNAEQFTGCLPAGDVFRKGSSERSSGFAVALNCS</sequence>
<evidence type="ECO:0000313" key="3">
    <source>
        <dbReference type="Proteomes" id="UP000193778"/>
    </source>
</evidence>
<dbReference type="Proteomes" id="UP000193778">
    <property type="component" value="Unassembled WGS sequence"/>
</dbReference>
<name>A0A1X6YIY0_9RHOB</name>
<dbReference type="PROSITE" id="PS51257">
    <property type="entry name" value="PROKAR_LIPOPROTEIN"/>
    <property type="match status" value="1"/>
</dbReference>
<proteinExistence type="predicted"/>
<keyword evidence="1" id="KW-0732">Signal</keyword>
<gene>
    <name evidence="2" type="ORF">RUM8411_00757</name>
</gene>
<reference evidence="3" key="1">
    <citation type="submission" date="2017-03" db="EMBL/GenBank/DDBJ databases">
        <authorList>
            <person name="Rodrigo-Torres L."/>
            <person name="Arahal R.D."/>
            <person name="Lucena T."/>
        </authorList>
    </citation>
    <scope>NUCLEOTIDE SEQUENCE [LARGE SCALE GENOMIC DNA]</scope>
    <source>
        <strain evidence="3">CECT 8411</strain>
    </source>
</reference>
<feature type="signal peptide" evidence="1">
    <location>
        <begin position="1"/>
        <end position="19"/>
    </location>
</feature>
<feature type="chain" id="PRO_5012371992" description="Lipoprotein" evidence="1">
    <location>
        <begin position="20"/>
        <end position="172"/>
    </location>
</feature>
<protein>
    <recommendedName>
        <fullName evidence="4">Lipoprotein</fullName>
    </recommendedName>
</protein>
<dbReference type="AlphaFoldDB" id="A0A1X6YIY0"/>
<evidence type="ECO:0000313" key="2">
    <source>
        <dbReference type="EMBL" id="SLN21033.1"/>
    </source>
</evidence>
<evidence type="ECO:0008006" key="4">
    <source>
        <dbReference type="Google" id="ProtNLM"/>
    </source>
</evidence>
<accession>A0A1X6YIY0</accession>